<dbReference type="Pfam" id="PF11298">
    <property type="entry name" value="DUF3099"/>
    <property type="match status" value="1"/>
</dbReference>
<reference evidence="3 4" key="1">
    <citation type="submission" date="2020-07" db="EMBL/GenBank/DDBJ databases">
        <title>Sequencing the genomes of 1000 actinobacteria strains.</title>
        <authorList>
            <person name="Klenk H.-P."/>
        </authorList>
    </citation>
    <scope>NUCLEOTIDE SEQUENCE [LARGE SCALE GENOMIC DNA]</scope>
    <source>
        <strain evidence="3 4">DSM 23819</strain>
    </source>
</reference>
<evidence type="ECO:0000313" key="3">
    <source>
        <dbReference type="EMBL" id="NYG57732.1"/>
    </source>
</evidence>
<evidence type="ECO:0000256" key="1">
    <source>
        <dbReference type="SAM" id="MobiDB-lite"/>
    </source>
</evidence>
<protein>
    <recommendedName>
        <fullName evidence="5">DUF3099 domain-containing protein</fullName>
    </recommendedName>
</protein>
<dbReference type="InterPro" id="IPR021449">
    <property type="entry name" value="DUF3099"/>
</dbReference>
<dbReference type="AlphaFoldDB" id="A0A7Y9UP07"/>
<evidence type="ECO:0000313" key="4">
    <source>
        <dbReference type="Proteomes" id="UP000540656"/>
    </source>
</evidence>
<gene>
    <name evidence="3" type="ORF">BJ980_000655</name>
</gene>
<proteinExistence type="predicted"/>
<keyword evidence="2" id="KW-1133">Transmembrane helix</keyword>
<feature type="region of interest" description="Disordered" evidence="1">
    <location>
        <begin position="78"/>
        <end position="100"/>
    </location>
</feature>
<keyword evidence="4" id="KW-1185">Reference proteome</keyword>
<evidence type="ECO:0000256" key="2">
    <source>
        <dbReference type="SAM" id="Phobius"/>
    </source>
</evidence>
<dbReference type="RefSeq" id="WP_179500966.1">
    <property type="nucleotide sequence ID" value="NZ_JACCAA010000001.1"/>
</dbReference>
<comment type="caution">
    <text evidence="3">The sequence shown here is derived from an EMBL/GenBank/DDBJ whole genome shotgun (WGS) entry which is preliminary data.</text>
</comment>
<accession>A0A7Y9UP07</accession>
<feature type="transmembrane region" description="Helical" evidence="2">
    <location>
        <begin position="33"/>
        <end position="51"/>
    </location>
</feature>
<dbReference type="Proteomes" id="UP000540656">
    <property type="component" value="Unassembled WGS sequence"/>
</dbReference>
<sequence length="100" mass="10767">MATRDERSGPEAVRITTAAPSRGSDIAARQKRYLFSMAIRTACFVGAVAVGPGWLRWVLIAGAVVLPYVAVVLASSTPKPRSEMPLRGTDWLGREIGPTR</sequence>
<keyword evidence="2" id="KW-0812">Transmembrane</keyword>
<feature type="transmembrane region" description="Helical" evidence="2">
    <location>
        <begin position="57"/>
        <end position="77"/>
    </location>
</feature>
<name>A0A7Y9UP07_9ACTN</name>
<evidence type="ECO:0008006" key="5">
    <source>
        <dbReference type="Google" id="ProtNLM"/>
    </source>
</evidence>
<organism evidence="3 4">
    <name type="scientific">Nocardioides daedukensis</name>
    <dbReference type="NCBI Taxonomy" id="634462"/>
    <lineage>
        <taxon>Bacteria</taxon>
        <taxon>Bacillati</taxon>
        <taxon>Actinomycetota</taxon>
        <taxon>Actinomycetes</taxon>
        <taxon>Propionibacteriales</taxon>
        <taxon>Nocardioidaceae</taxon>
        <taxon>Nocardioides</taxon>
    </lineage>
</organism>
<dbReference type="EMBL" id="JACCAA010000001">
    <property type="protein sequence ID" value="NYG57732.1"/>
    <property type="molecule type" value="Genomic_DNA"/>
</dbReference>
<keyword evidence="2" id="KW-0472">Membrane</keyword>